<evidence type="ECO:0000259" key="5">
    <source>
        <dbReference type="Pfam" id="PF13476"/>
    </source>
</evidence>
<gene>
    <name evidence="6" type="primary">dndD</name>
    <name evidence="6" type="ORF">CS060_12150</name>
</gene>
<dbReference type="SUPFAM" id="SSF52540">
    <property type="entry name" value="P-loop containing nucleoside triphosphate hydrolases"/>
    <property type="match status" value="1"/>
</dbReference>
<dbReference type="InterPro" id="IPR038729">
    <property type="entry name" value="Rad50/SbcC_AAA"/>
</dbReference>
<proteinExistence type="inferred from homology"/>
<dbReference type="EMBL" id="PEDM01000035">
    <property type="protein sequence ID" value="PIC03979.1"/>
    <property type="molecule type" value="Genomic_DNA"/>
</dbReference>
<evidence type="ECO:0000313" key="7">
    <source>
        <dbReference type="Proteomes" id="UP000230559"/>
    </source>
</evidence>
<accession>A0A2G5RMR6</accession>
<feature type="domain" description="Rad50/SbcC-type AAA" evidence="5">
    <location>
        <begin position="5"/>
        <end position="284"/>
    </location>
</feature>
<evidence type="ECO:0000256" key="3">
    <source>
        <dbReference type="ARBA" id="ARBA00013368"/>
    </source>
</evidence>
<feature type="coiled-coil region" evidence="4">
    <location>
        <begin position="215"/>
        <end position="288"/>
    </location>
</feature>
<evidence type="ECO:0000256" key="2">
    <source>
        <dbReference type="ARBA" id="ARBA00011322"/>
    </source>
</evidence>
<dbReference type="Gene3D" id="3.40.50.300">
    <property type="entry name" value="P-loop containing nucleotide triphosphate hydrolases"/>
    <property type="match status" value="2"/>
</dbReference>
<dbReference type="InterPro" id="IPR017599">
    <property type="entry name" value="DNA_S_DndD"/>
</dbReference>
<dbReference type="PANTHER" id="PTHR32114:SF2">
    <property type="entry name" value="ABC TRANSPORTER ABCH.3"/>
    <property type="match status" value="1"/>
</dbReference>
<organism evidence="6 7">
    <name type="scientific">Anoxybacillus flavithermus</name>
    <dbReference type="NCBI Taxonomy" id="33934"/>
    <lineage>
        <taxon>Bacteria</taxon>
        <taxon>Bacillati</taxon>
        <taxon>Bacillota</taxon>
        <taxon>Bacilli</taxon>
        <taxon>Bacillales</taxon>
        <taxon>Anoxybacillaceae</taxon>
        <taxon>Anoxybacillus</taxon>
    </lineage>
</organism>
<evidence type="ECO:0000313" key="6">
    <source>
        <dbReference type="EMBL" id="PIC03979.1"/>
    </source>
</evidence>
<dbReference type="GO" id="GO:0006302">
    <property type="term" value="P:double-strand break repair"/>
    <property type="evidence" value="ECO:0007669"/>
    <property type="project" value="InterPro"/>
</dbReference>
<dbReference type="PANTHER" id="PTHR32114">
    <property type="entry name" value="ABC TRANSPORTER ABCH.3"/>
    <property type="match status" value="1"/>
</dbReference>
<comment type="similarity">
    <text evidence="1">Belongs to the SMC family. SbcC subfamily.</text>
</comment>
<dbReference type="Proteomes" id="UP000230559">
    <property type="component" value="Unassembled WGS sequence"/>
</dbReference>
<sequence length="673" mass="80176">MRINKLVINNFGIYYGHNEFSFGEKNERGNIILIGGENGAGKTTFLSAIKLAIYGPLFLGYKSTNNKYMEYIKDKINIYALSEGVKKASIEVEFTIRNHGEKENYKIHREWRINKDSFKEYVQIYKDNNIFNEKEAEEFYNFLRRYLPPSLFDFFFFDGEKVQQYVLDSRFEQNVKEAFMTLFNLDLFDILRDDLFKYLKQENVFSNLTDEQKQYTQIEHDLRNQETVIHRLETRIAELKEKLKDTQVRIQELEREFSSHGGMIAREREELNNKIFLMEQEKRQISEEVREITASLLPFVITKKLVQQAITQLENEERVQKYEMLKDEFGQQTLPHLLKSLSHKFCITDKDGNEASSAFMNEISTKLFNLLKPVGINIDKFQIIHGMTREQKRAMHKLFESVRQFSGKDIDHYFLRMEHLTHEIYNAKKQIEHNVKDDTLKEIVNKLNEEHRLHEQIKFEIENNEVKLTEAEKFYHELVAQKERIAKRVYKAQKDGNIFELCQKLNVVLTKYQEIQVNKYLGTVETYFLQMFNSLMRKGQFLNSFKIDPYTFEMTMLNHTNSQVFKHSLSAGETQIFFLSLLWALLKASKQQIPLVLDTLFGRLDRTHKENLIDKYLPIAGEQVIILSTNTEIDEYYYEKIKPHIQQEFVLCFNRETNRVEINHNYFFQKVMN</sequence>
<dbReference type="NCBIfam" id="TIGR03185">
    <property type="entry name" value="DNA_S_dndD"/>
    <property type="match status" value="1"/>
</dbReference>
<dbReference type="InterPro" id="IPR027417">
    <property type="entry name" value="P-loop_NTPase"/>
</dbReference>
<protein>
    <recommendedName>
        <fullName evidence="3">Nuclease SbcCD subunit C</fullName>
    </recommendedName>
</protein>
<name>A0A2G5RMR6_9BACL</name>
<dbReference type="RefSeq" id="WP_099669011.1">
    <property type="nucleotide sequence ID" value="NZ_PEDM01000035.1"/>
</dbReference>
<evidence type="ECO:0000256" key="1">
    <source>
        <dbReference type="ARBA" id="ARBA00006930"/>
    </source>
</evidence>
<dbReference type="AlphaFoldDB" id="A0A2G5RMR6"/>
<dbReference type="GO" id="GO:0016887">
    <property type="term" value="F:ATP hydrolysis activity"/>
    <property type="evidence" value="ECO:0007669"/>
    <property type="project" value="InterPro"/>
</dbReference>
<reference evidence="6 7" key="1">
    <citation type="submission" date="2017-10" db="EMBL/GenBank/DDBJ databases">
        <title>Draft genome sequence of Anoxybacillus flavithermus KU2-6-11 from caldera Uzon (Russia:Kamchtka).</title>
        <authorList>
            <person name="Korzhuk A.V."/>
            <person name="Rozanov A.S."/>
            <person name="Bryanskaya A.V."/>
            <person name="Peltek S.E."/>
        </authorList>
    </citation>
    <scope>NUCLEOTIDE SEQUENCE [LARGE SCALE GENOMIC DNA]</scope>
    <source>
        <strain evidence="6 7">KU2-6_11</strain>
    </source>
</reference>
<keyword evidence="4" id="KW-0175">Coiled coil</keyword>
<comment type="subunit">
    <text evidence="2">Heterodimer of SbcC and SbcD.</text>
</comment>
<evidence type="ECO:0000256" key="4">
    <source>
        <dbReference type="SAM" id="Coils"/>
    </source>
</evidence>
<comment type="caution">
    <text evidence="6">The sequence shown here is derived from an EMBL/GenBank/DDBJ whole genome shotgun (WGS) entry which is preliminary data.</text>
</comment>
<dbReference type="Pfam" id="PF13476">
    <property type="entry name" value="AAA_23"/>
    <property type="match status" value="1"/>
</dbReference>